<protein>
    <submittedName>
        <fullName evidence="1">AbiH family protein</fullName>
    </submittedName>
</protein>
<gene>
    <name evidence="1" type="ORF">WJU16_02000</name>
</gene>
<dbReference type="Proteomes" id="UP001485459">
    <property type="component" value="Chromosome"/>
</dbReference>
<dbReference type="EMBL" id="CP149822">
    <property type="protein sequence ID" value="WZN41808.1"/>
    <property type="molecule type" value="Genomic_DNA"/>
</dbReference>
<dbReference type="Pfam" id="PF14253">
    <property type="entry name" value="AbiH"/>
    <property type="match status" value="1"/>
</dbReference>
<sequence length="394" mass="45357">MNRLVLVGNGFDLAHGMPTRYNDFLLGYLKRAFNSSGQGSLYQDRLMMVTSHDFQSQVSGLFEGLNTTDDLIEHCYKNGFLNALMNNKGIQIGSITIKPLIQVYIRSDFFRILLSKCNVNNWVEIENEYYLQLKRILKLGNKGNVPKELEELNTSMHGIIEALKVYLSELDCVGKNMDFTKIFEGDIVLDEMPLLKQEFSILPKETLILNFNYTSTVERYISDLKNVELVKVKINNIHGTLNDIGNPMIFGFGDEIDEDYQLLEKAKTKGFFKYIKSFWYFRTENYHNLIRFIESEEFQVVVLGHSCGLSDRTMLNLIFEHKNCKGIKIYYYANEQGDNFNELTEEISRHFSNKAALRAKVLPKPLCVPMPQINVKQLEGANIELEAADEIEPS</sequence>
<dbReference type="InterPro" id="IPR025935">
    <property type="entry name" value="AbiH"/>
</dbReference>
<name>A0ABZ2YQP8_9BACT</name>
<accession>A0ABZ2YQP8</accession>
<evidence type="ECO:0000313" key="1">
    <source>
        <dbReference type="EMBL" id="WZN41808.1"/>
    </source>
</evidence>
<dbReference type="RefSeq" id="WP_341836656.1">
    <property type="nucleotide sequence ID" value="NZ_CP149822.1"/>
</dbReference>
<reference evidence="2" key="1">
    <citation type="submission" date="2024-03" db="EMBL/GenBank/DDBJ databases">
        <title>Chitinophaga horti sp. nov., isolated from garden soil.</title>
        <authorList>
            <person name="Lee D.S."/>
            <person name="Han D.M."/>
            <person name="Baek J.H."/>
            <person name="Choi D.G."/>
            <person name="Jeon J.H."/>
            <person name="Jeon C.O."/>
        </authorList>
    </citation>
    <scope>NUCLEOTIDE SEQUENCE [LARGE SCALE GENOMIC DNA]</scope>
    <source>
        <strain evidence="2">GPA1</strain>
    </source>
</reference>
<keyword evidence="2" id="KW-1185">Reference proteome</keyword>
<proteinExistence type="predicted"/>
<evidence type="ECO:0000313" key="2">
    <source>
        <dbReference type="Proteomes" id="UP001485459"/>
    </source>
</evidence>
<organism evidence="1 2">
    <name type="scientific">Chitinophaga pollutisoli</name>
    <dbReference type="NCBI Taxonomy" id="3133966"/>
    <lineage>
        <taxon>Bacteria</taxon>
        <taxon>Pseudomonadati</taxon>
        <taxon>Bacteroidota</taxon>
        <taxon>Chitinophagia</taxon>
        <taxon>Chitinophagales</taxon>
        <taxon>Chitinophagaceae</taxon>
        <taxon>Chitinophaga</taxon>
    </lineage>
</organism>